<protein>
    <submittedName>
        <fullName evidence="2">Diguanylate cyclase (GGDEF) domain-containing protein</fullName>
    </submittedName>
</protein>
<dbReference type="Proteomes" id="UP000184334">
    <property type="component" value="Unassembled WGS sequence"/>
</dbReference>
<sequence length="468" mass="55436">MNKNIKSILFEKYFESEKIGVLIISDWKMLYMNDSFKELSKLFGLNVDKISPLDIYRNYNKYLMENSELIELKGLIDHIKIFNHSNTGTNAFFKDIMEFNGRYLEFNFEGLIIEDKKYYFITVLDMTNEIKLLDYKYLSISKKISELSFKELSKANFDSRKIYIKIFNLLKDFNIVAEMVVATLKNDNQIHIEFGIIDKINLSGKIYDRKSKSLTAYVIDKNKKIYIPNSLDYVLPDGYKIHHVGDAKPYSVFGVPLRDENNKAYGAILYERPNIHNFSKLELTLLDEVTYAIQSVIRFSKLYGELHREKERYYEMSIKDHLTKAYNRTFMEEYLKKSYEKIKRYDEDIVLSFIDIDNFKMINDKFGHDYGDMCLTIFSEAVFENIRESDIFTRYGGDEFVIIFPNTTMKKASNVMRRIRKVLNKLEEPIEISYGIMKINKNITLKDNINRVDKLMYEMKRIKNTGTK</sequence>
<feature type="domain" description="GGDEF" evidence="1">
    <location>
        <begin position="347"/>
        <end position="468"/>
    </location>
</feature>
<dbReference type="SUPFAM" id="SSF55781">
    <property type="entry name" value="GAF domain-like"/>
    <property type="match status" value="1"/>
</dbReference>
<dbReference type="AlphaFoldDB" id="A0A1M4T0C4"/>
<name>A0A1M4T0C4_MARH1</name>
<dbReference type="PANTHER" id="PTHR45138">
    <property type="entry name" value="REGULATORY COMPONENTS OF SENSORY TRANSDUCTION SYSTEM"/>
    <property type="match status" value="1"/>
</dbReference>
<dbReference type="GO" id="GO:1902201">
    <property type="term" value="P:negative regulation of bacterial-type flagellum-dependent cell motility"/>
    <property type="evidence" value="ECO:0007669"/>
    <property type="project" value="TreeGrafter"/>
</dbReference>
<dbReference type="InterPro" id="IPR050469">
    <property type="entry name" value="Diguanylate_Cyclase"/>
</dbReference>
<dbReference type="InterPro" id="IPR029016">
    <property type="entry name" value="GAF-like_dom_sf"/>
</dbReference>
<dbReference type="FunFam" id="3.30.70.270:FF:000001">
    <property type="entry name" value="Diguanylate cyclase domain protein"/>
    <property type="match status" value="1"/>
</dbReference>
<organism evidence="2 3">
    <name type="scientific">Marinitoga hydrogenitolerans (strain DSM 16785 / JCM 12826 / AT1271)</name>
    <dbReference type="NCBI Taxonomy" id="1122195"/>
    <lineage>
        <taxon>Bacteria</taxon>
        <taxon>Thermotogati</taxon>
        <taxon>Thermotogota</taxon>
        <taxon>Thermotogae</taxon>
        <taxon>Petrotogales</taxon>
        <taxon>Petrotogaceae</taxon>
        <taxon>Marinitoga</taxon>
    </lineage>
</organism>
<dbReference type="PANTHER" id="PTHR45138:SF23">
    <property type="entry name" value="SIGNALING PROTEIN"/>
    <property type="match status" value="1"/>
</dbReference>
<dbReference type="GO" id="GO:0043709">
    <property type="term" value="P:cell adhesion involved in single-species biofilm formation"/>
    <property type="evidence" value="ECO:0007669"/>
    <property type="project" value="TreeGrafter"/>
</dbReference>
<dbReference type="GO" id="GO:0005886">
    <property type="term" value="C:plasma membrane"/>
    <property type="evidence" value="ECO:0007669"/>
    <property type="project" value="TreeGrafter"/>
</dbReference>
<dbReference type="PROSITE" id="PS50887">
    <property type="entry name" value="GGDEF"/>
    <property type="match status" value="1"/>
</dbReference>
<dbReference type="CDD" id="cd01949">
    <property type="entry name" value="GGDEF"/>
    <property type="match status" value="1"/>
</dbReference>
<dbReference type="Gene3D" id="3.30.450.40">
    <property type="match status" value="1"/>
</dbReference>
<proteinExistence type="predicted"/>
<accession>A0A1M4T0C4</accession>
<reference evidence="2" key="1">
    <citation type="submission" date="2016-11" db="EMBL/GenBank/DDBJ databases">
        <authorList>
            <person name="Varghese N."/>
            <person name="Submissions S."/>
        </authorList>
    </citation>
    <scope>NUCLEOTIDE SEQUENCE [LARGE SCALE GENOMIC DNA]</scope>
    <source>
        <strain evidence="2">DSM 16785</strain>
    </source>
</reference>
<dbReference type="SUPFAM" id="SSF55073">
    <property type="entry name" value="Nucleotide cyclase"/>
    <property type="match status" value="1"/>
</dbReference>
<dbReference type="InterPro" id="IPR043128">
    <property type="entry name" value="Rev_trsase/Diguanyl_cyclase"/>
</dbReference>
<dbReference type="EMBL" id="FQUI01000003">
    <property type="protein sequence ID" value="SHE37932.1"/>
    <property type="molecule type" value="Genomic_DNA"/>
</dbReference>
<dbReference type="InterPro" id="IPR000160">
    <property type="entry name" value="GGDEF_dom"/>
</dbReference>
<keyword evidence="3" id="KW-1185">Reference proteome</keyword>
<evidence type="ECO:0000313" key="3">
    <source>
        <dbReference type="Proteomes" id="UP000184334"/>
    </source>
</evidence>
<gene>
    <name evidence="2" type="ORF">SAMN02745164_00323</name>
</gene>
<dbReference type="SMART" id="SM00267">
    <property type="entry name" value="GGDEF"/>
    <property type="match status" value="1"/>
</dbReference>
<evidence type="ECO:0000313" key="2">
    <source>
        <dbReference type="EMBL" id="SHE37932.1"/>
    </source>
</evidence>
<dbReference type="Gene3D" id="3.30.70.270">
    <property type="match status" value="1"/>
</dbReference>
<dbReference type="GO" id="GO:0052621">
    <property type="term" value="F:diguanylate cyclase activity"/>
    <property type="evidence" value="ECO:0007669"/>
    <property type="project" value="TreeGrafter"/>
</dbReference>
<comment type="caution">
    <text evidence="2">The sequence shown here is derived from an EMBL/GenBank/DDBJ whole genome shotgun (WGS) entry which is preliminary data.</text>
</comment>
<dbReference type="NCBIfam" id="TIGR00254">
    <property type="entry name" value="GGDEF"/>
    <property type="match status" value="1"/>
</dbReference>
<dbReference type="OrthoDB" id="9804955at2"/>
<dbReference type="RefSeq" id="WP_072862753.1">
    <property type="nucleotide sequence ID" value="NZ_FQUI01000003.1"/>
</dbReference>
<dbReference type="STRING" id="1122195.SAMN02745164_00323"/>
<dbReference type="Pfam" id="PF00990">
    <property type="entry name" value="GGDEF"/>
    <property type="match status" value="1"/>
</dbReference>
<dbReference type="InterPro" id="IPR029787">
    <property type="entry name" value="Nucleotide_cyclase"/>
</dbReference>
<evidence type="ECO:0000259" key="1">
    <source>
        <dbReference type="PROSITE" id="PS50887"/>
    </source>
</evidence>